<feature type="transmembrane region" description="Helical" evidence="5">
    <location>
        <begin position="6"/>
        <end position="24"/>
    </location>
</feature>
<dbReference type="EMBL" id="QVTD01000011">
    <property type="protein sequence ID" value="RFU62156.1"/>
    <property type="molecule type" value="Genomic_DNA"/>
</dbReference>
<keyword evidence="1 5" id="KW-1003">Cell membrane</keyword>
<evidence type="ECO:0000256" key="1">
    <source>
        <dbReference type="ARBA" id="ARBA00022475"/>
    </source>
</evidence>
<accession>A0A372LA00</accession>
<dbReference type="GO" id="GO:0005886">
    <property type="term" value="C:plasma membrane"/>
    <property type="evidence" value="ECO:0007669"/>
    <property type="project" value="UniProtKB-SubCell"/>
</dbReference>
<evidence type="ECO:0000256" key="2">
    <source>
        <dbReference type="ARBA" id="ARBA00022692"/>
    </source>
</evidence>
<feature type="transmembrane region" description="Helical" evidence="5">
    <location>
        <begin position="36"/>
        <end position="54"/>
    </location>
</feature>
<dbReference type="Pfam" id="PF07457">
    <property type="entry name" value="DUF1516"/>
    <property type="match status" value="1"/>
</dbReference>
<evidence type="ECO:0000256" key="5">
    <source>
        <dbReference type="HAMAP-Rule" id="MF_01536"/>
    </source>
</evidence>
<dbReference type="InterPro" id="IPR010899">
    <property type="entry name" value="UPF0344"/>
</dbReference>
<dbReference type="OrthoDB" id="2365314at2"/>
<evidence type="ECO:0000256" key="4">
    <source>
        <dbReference type="ARBA" id="ARBA00023136"/>
    </source>
</evidence>
<keyword evidence="7" id="KW-1185">Reference proteome</keyword>
<name>A0A372LA00_9BACI</name>
<keyword evidence="2 5" id="KW-0812">Transmembrane</keyword>
<keyword evidence="4 5" id="KW-0472">Membrane</keyword>
<comment type="similarity">
    <text evidence="5">Belongs to the UPF0344 family.</text>
</comment>
<proteinExistence type="inferred from homology"/>
<organism evidence="6 7">
    <name type="scientific">Peribacillus glennii</name>
    <dbReference type="NCBI Taxonomy" id="2303991"/>
    <lineage>
        <taxon>Bacteria</taxon>
        <taxon>Bacillati</taxon>
        <taxon>Bacillota</taxon>
        <taxon>Bacilli</taxon>
        <taxon>Bacillales</taxon>
        <taxon>Bacillaceae</taxon>
        <taxon>Peribacillus</taxon>
    </lineage>
</organism>
<dbReference type="AlphaFoldDB" id="A0A372LA00"/>
<feature type="transmembrane region" description="Helical" evidence="5">
    <location>
        <begin position="90"/>
        <end position="108"/>
    </location>
</feature>
<protein>
    <recommendedName>
        <fullName evidence="5">UPF0344 protein D0466_16390</fullName>
    </recommendedName>
</protein>
<evidence type="ECO:0000313" key="7">
    <source>
        <dbReference type="Proteomes" id="UP000262939"/>
    </source>
</evidence>
<comment type="subcellular location">
    <subcellularLocation>
        <location evidence="5">Cell membrane</location>
        <topology evidence="5">Multi-pass membrane protein</topology>
    </subcellularLocation>
</comment>
<dbReference type="RefSeq" id="WP_117323614.1">
    <property type="nucleotide sequence ID" value="NZ_QVTD01000011.1"/>
</dbReference>
<evidence type="ECO:0000256" key="3">
    <source>
        <dbReference type="ARBA" id="ARBA00022989"/>
    </source>
</evidence>
<dbReference type="Proteomes" id="UP000262939">
    <property type="component" value="Unassembled WGS sequence"/>
</dbReference>
<keyword evidence="3 5" id="KW-1133">Transmembrane helix</keyword>
<evidence type="ECO:0000313" key="6">
    <source>
        <dbReference type="EMBL" id="RFU62156.1"/>
    </source>
</evidence>
<feature type="transmembrane region" description="Helical" evidence="5">
    <location>
        <begin position="60"/>
        <end position="78"/>
    </location>
</feature>
<reference evidence="6 7" key="1">
    <citation type="submission" date="2018-08" db="EMBL/GenBank/DDBJ databases">
        <title>Bacillus chawlae sp. nov., Bacillus glennii sp. nov., and Bacillus saganii sp. nov. Isolated from the Vehicle Assembly Building at Kennedy Space Center where the Viking Spacecraft were Assembled.</title>
        <authorList>
            <person name="Seuylemezian A."/>
            <person name="Vaishampayan P."/>
        </authorList>
    </citation>
    <scope>NUCLEOTIDE SEQUENCE [LARGE SCALE GENOMIC DNA]</scope>
    <source>
        <strain evidence="6 7">V44-8</strain>
    </source>
</reference>
<sequence length="116" mass="12709">MTHMHITTWVVALILFFVAVSMNKGDNAKSFKIVHMILRLFYVLIILTGFGLIGSAFGVYALKAIIGIIVIGMMEMILVRAKKGKSTGALWAVFIIAFLAVVYMGLALPQGFQPFA</sequence>
<comment type="caution">
    <text evidence="6">The sequence shown here is derived from an EMBL/GenBank/DDBJ whole genome shotgun (WGS) entry which is preliminary data.</text>
</comment>
<dbReference type="HAMAP" id="MF_01536">
    <property type="entry name" value="UPF0344"/>
    <property type="match status" value="1"/>
</dbReference>
<gene>
    <name evidence="6" type="ORF">D0466_16390</name>
</gene>